<dbReference type="RefSeq" id="WP_377767671.1">
    <property type="nucleotide sequence ID" value="NZ_JBHULB010000062.1"/>
</dbReference>
<dbReference type="Proteomes" id="UP001597526">
    <property type="component" value="Unassembled WGS sequence"/>
</dbReference>
<gene>
    <name evidence="1" type="ORF">ACFSQJ_14385</name>
</gene>
<comment type="caution">
    <text evidence="1">The sequence shown here is derived from an EMBL/GenBank/DDBJ whole genome shotgun (WGS) entry which is preliminary data.</text>
</comment>
<keyword evidence="2" id="KW-1185">Reference proteome</keyword>
<sequence length="238" mass="28311">MTDITFQIENYVNSQNQNIWNELKNEYSFQLIFDPTEYSWKGKAENGTATIITPTEEIEFHSFTHELLHIYLDYLGISTLEELIYGITGEHSFEVLIENSLTPILYNFCSHKKMYPFYKEMGFSEYLFVQERISFGNYNIFEIKLLFTFKKWRKKAVNQFIGQTLSLMNVVVEEDKVKCEKYLKKLQKIKPELYKIISDFDKEWTESTNLDLVTIFLNFENELNEWLIKNKITAGNNV</sequence>
<organism evidence="1 2">
    <name type="scientific">Croceitalea marina</name>
    <dbReference type="NCBI Taxonomy" id="1775166"/>
    <lineage>
        <taxon>Bacteria</taxon>
        <taxon>Pseudomonadati</taxon>
        <taxon>Bacteroidota</taxon>
        <taxon>Flavobacteriia</taxon>
        <taxon>Flavobacteriales</taxon>
        <taxon>Flavobacteriaceae</taxon>
        <taxon>Croceitalea</taxon>
    </lineage>
</organism>
<dbReference type="EMBL" id="JBHULB010000062">
    <property type="protein sequence ID" value="MFD2588131.1"/>
    <property type="molecule type" value="Genomic_DNA"/>
</dbReference>
<evidence type="ECO:0000313" key="2">
    <source>
        <dbReference type="Proteomes" id="UP001597526"/>
    </source>
</evidence>
<reference evidence="2" key="1">
    <citation type="journal article" date="2019" name="Int. J. Syst. Evol. Microbiol.">
        <title>The Global Catalogue of Microorganisms (GCM) 10K type strain sequencing project: providing services to taxonomists for standard genome sequencing and annotation.</title>
        <authorList>
            <consortium name="The Broad Institute Genomics Platform"/>
            <consortium name="The Broad Institute Genome Sequencing Center for Infectious Disease"/>
            <person name="Wu L."/>
            <person name="Ma J."/>
        </authorList>
    </citation>
    <scope>NUCLEOTIDE SEQUENCE [LARGE SCALE GENOMIC DNA]</scope>
    <source>
        <strain evidence="2">KCTC 52368</strain>
    </source>
</reference>
<evidence type="ECO:0000313" key="1">
    <source>
        <dbReference type="EMBL" id="MFD2588131.1"/>
    </source>
</evidence>
<accession>A0ABW5MZ87</accession>
<proteinExistence type="predicted"/>
<protein>
    <recommendedName>
        <fullName evidence="3">IrrE N-terminal-like domain-containing protein</fullName>
    </recommendedName>
</protein>
<name>A0ABW5MZ87_9FLAO</name>
<evidence type="ECO:0008006" key="3">
    <source>
        <dbReference type="Google" id="ProtNLM"/>
    </source>
</evidence>